<organism evidence="2 3">
    <name type="scientific">Rotaria sordida</name>
    <dbReference type="NCBI Taxonomy" id="392033"/>
    <lineage>
        <taxon>Eukaryota</taxon>
        <taxon>Metazoa</taxon>
        <taxon>Spiralia</taxon>
        <taxon>Gnathifera</taxon>
        <taxon>Rotifera</taxon>
        <taxon>Eurotatoria</taxon>
        <taxon>Bdelloidea</taxon>
        <taxon>Philodinida</taxon>
        <taxon>Philodinidae</taxon>
        <taxon>Rotaria</taxon>
    </lineage>
</organism>
<dbReference type="InterPro" id="IPR003587">
    <property type="entry name" value="Hint_dom_N"/>
</dbReference>
<reference evidence="2" key="1">
    <citation type="submission" date="2021-02" db="EMBL/GenBank/DDBJ databases">
        <authorList>
            <person name="Nowell W R."/>
        </authorList>
    </citation>
    <scope>NUCLEOTIDE SEQUENCE</scope>
</reference>
<accession>A0A814TB57</accession>
<gene>
    <name evidence="2" type="ORF">ZHD862_LOCUS20509</name>
</gene>
<dbReference type="EMBL" id="CAJNOT010001170">
    <property type="protein sequence ID" value="CAF1157692.1"/>
    <property type="molecule type" value="Genomic_DNA"/>
</dbReference>
<evidence type="ECO:0000313" key="3">
    <source>
        <dbReference type="Proteomes" id="UP000663864"/>
    </source>
</evidence>
<dbReference type="Proteomes" id="UP000663864">
    <property type="component" value="Unassembled WGS sequence"/>
</dbReference>
<dbReference type="InterPro" id="IPR050387">
    <property type="entry name" value="Hedgehog_Signaling"/>
</dbReference>
<protein>
    <recommendedName>
        <fullName evidence="1">Hint domain-containing protein</fullName>
    </recommendedName>
</protein>
<dbReference type="CDD" id="cd00081">
    <property type="entry name" value="Hint"/>
    <property type="match status" value="1"/>
</dbReference>
<dbReference type="InterPro" id="IPR036844">
    <property type="entry name" value="Hint_dom_sf"/>
</dbReference>
<dbReference type="InterPro" id="IPR029044">
    <property type="entry name" value="Nucleotide-diphossugar_trans"/>
</dbReference>
<comment type="caution">
    <text evidence="2">The sequence shown here is derived from an EMBL/GenBank/DDBJ whole genome shotgun (WGS) entry which is preliminary data.</text>
</comment>
<dbReference type="SMART" id="SM00306">
    <property type="entry name" value="HintN"/>
    <property type="match status" value="1"/>
</dbReference>
<dbReference type="SUPFAM" id="SSF53448">
    <property type="entry name" value="Nucleotide-diphospho-sugar transferases"/>
    <property type="match status" value="1"/>
</dbReference>
<sequence length="341" mass="38745">MNARKQLLNSNSGISFLIDVKQLEYRFNTLSMNTSRNIVCGFNKLHLWNLVNYIKLIYLDIDTMVVQNIDDLFEKPELSAALDIGGVVNTAVLALLLKFVILTPNGLKTNATETSTITTTTTTPIPTTTTRITEANNTATTSRKSPGCFASNTSVRLATGHLKQISNLHVGDLIFVKRENQIIASPILAIFRHYRSLIRFVDIYTTDSIIPLRLTPLHSLLVLPKQDKHERYLFAKDVSIGSHVFSSDLRLLTVVNIKEVLISDDNGYTILTFEGNIIVNDIVASCYATYDHSIMHMMAMPMRWWFLILFQLRQLIEFDYLQQLTNKIIVSFVDFYLQAIY</sequence>
<evidence type="ECO:0000313" key="2">
    <source>
        <dbReference type="EMBL" id="CAF1157692.1"/>
    </source>
</evidence>
<dbReference type="PANTHER" id="PTHR11889">
    <property type="entry name" value="HEDGEHOG"/>
    <property type="match status" value="1"/>
</dbReference>
<dbReference type="GO" id="GO:0016539">
    <property type="term" value="P:intein-mediated protein splicing"/>
    <property type="evidence" value="ECO:0007669"/>
    <property type="project" value="InterPro"/>
</dbReference>
<dbReference type="AlphaFoldDB" id="A0A814TB57"/>
<evidence type="ECO:0000259" key="1">
    <source>
        <dbReference type="SMART" id="SM00306"/>
    </source>
</evidence>
<dbReference type="SUPFAM" id="SSF51294">
    <property type="entry name" value="Hedgehog/intein (Hint) domain"/>
    <property type="match status" value="1"/>
</dbReference>
<dbReference type="Gene3D" id="3.90.550.10">
    <property type="entry name" value="Spore Coat Polysaccharide Biosynthesis Protein SpsA, Chain A"/>
    <property type="match status" value="1"/>
</dbReference>
<dbReference type="PANTHER" id="PTHR11889:SF31">
    <property type="entry name" value="PROTEIN HEDGEHOG"/>
    <property type="match status" value="1"/>
</dbReference>
<name>A0A814TB57_9BILA</name>
<proteinExistence type="predicted"/>
<dbReference type="PROSITE" id="PS50817">
    <property type="entry name" value="INTEIN_N_TER"/>
    <property type="match status" value="1"/>
</dbReference>
<dbReference type="InterPro" id="IPR001767">
    <property type="entry name" value="Hedgehog_Hint"/>
</dbReference>
<dbReference type="GO" id="GO:0016540">
    <property type="term" value="P:protein autoprocessing"/>
    <property type="evidence" value="ECO:0007669"/>
    <property type="project" value="InterPro"/>
</dbReference>
<dbReference type="Gene3D" id="2.170.16.10">
    <property type="entry name" value="Hedgehog/Intein (Hint) domain"/>
    <property type="match status" value="1"/>
</dbReference>
<dbReference type="InterPro" id="IPR006141">
    <property type="entry name" value="Intein_N"/>
</dbReference>
<dbReference type="Pfam" id="PF01079">
    <property type="entry name" value="Hint"/>
    <property type="match status" value="1"/>
</dbReference>
<feature type="domain" description="Hint" evidence="1">
    <location>
        <begin position="146"/>
        <end position="248"/>
    </location>
</feature>